<comment type="subcellular location">
    <subcellularLocation>
        <location evidence="1">Nucleus</location>
    </subcellularLocation>
</comment>
<keyword evidence="5" id="KW-0539">Nucleus</keyword>
<protein>
    <recommendedName>
        <fullName evidence="3">tRNA (adenine(58)-N(1))-methyltransferase non-catalytic subunit TRM6</fullName>
    </recommendedName>
    <alternativeName>
        <fullName evidence="6">tRNA(m1A58)-methyltransferase subunit TRM6</fullName>
    </alternativeName>
</protein>
<feature type="non-terminal residue" evidence="8">
    <location>
        <position position="230"/>
    </location>
</feature>
<dbReference type="Pfam" id="PF04189">
    <property type="entry name" value="Gcd10p"/>
    <property type="match status" value="1"/>
</dbReference>
<dbReference type="PANTHER" id="PTHR12945">
    <property type="entry name" value="TRANSLATION INITIATION FACTOR EIF3-RELATED"/>
    <property type="match status" value="1"/>
</dbReference>
<dbReference type="InterPro" id="IPR017423">
    <property type="entry name" value="TRM6"/>
</dbReference>
<evidence type="ECO:0000256" key="7">
    <source>
        <dbReference type="SAM" id="MobiDB-lite"/>
    </source>
</evidence>
<dbReference type="STRING" id="1392247.A0A3N4KBI7"/>
<feature type="region of interest" description="Disordered" evidence="7">
    <location>
        <begin position="80"/>
        <end position="115"/>
    </location>
</feature>
<dbReference type="InParanoid" id="A0A3N4KBI7"/>
<proteinExistence type="inferred from homology"/>
<reference evidence="8 9" key="1">
    <citation type="journal article" date="2018" name="Nat. Ecol. Evol.">
        <title>Pezizomycetes genomes reveal the molecular basis of ectomycorrhizal truffle lifestyle.</title>
        <authorList>
            <person name="Murat C."/>
            <person name="Payen T."/>
            <person name="Noel B."/>
            <person name="Kuo A."/>
            <person name="Morin E."/>
            <person name="Chen J."/>
            <person name="Kohler A."/>
            <person name="Krizsan K."/>
            <person name="Balestrini R."/>
            <person name="Da Silva C."/>
            <person name="Montanini B."/>
            <person name="Hainaut M."/>
            <person name="Levati E."/>
            <person name="Barry K.W."/>
            <person name="Belfiori B."/>
            <person name="Cichocki N."/>
            <person name="Clum A."/>
            <person name="Dockter R.B."/>
            <person name="Fauchery L."/>
            <person name="Guy J."/>
            <person name="Iotti M."/>
            <person name="Le Tacon F."/>
            <person name="Lindquist E.A."/>
            <person name="Lipzen A."/>
            <person name="Malagnac F."/>
            <person name="Mello A."/>
            <person name="Molinier V."/>
            <person name="Miyauchi S."/>
            <person name="Poulain J."/>
            <person name="Riccioni C."/>
            <person name="Rubini A."/>
            <person name="Sitrit Y."/>
            <person name="Splivallo R."/>
            <person name="Traeger S."/>
            <person name="Wang M."/>
            <person name="Zifcakova L."/>
            <person name="Wipf D."/>
            <person name="Zambonelli A."/>
            <person name="Paolocci F."/>
            <person name="Nowrousian M."/>
            <person name="Ottonello S."/>
            <person name="Baldrian P."/>
            <person name="Spatafora J.W."/>
            <person name="Henrissat B."/>
            <person name="Nagy L.G."/>
            <person name="Aury J.M."/>
            <person name="Wincker P."/>
            <person name="Grigoriev I.V."/>
            <person name="Bonfante P."/>
            <person name="Martin F.M."/>
        </authorList>
    </citation>
    <scope>NUCLEOTIDE SEQUENCE [LARGE SCALE GENOMIC DNA]</scope>
    <source>
        <strain evidence="8 9">CCBAS932</strain>
    </source>
</reference>
<evidence type="ECO:0000256" key="2">
    <source>
        <dbReference type="ARBA" id="ARBA00008320"/>
    </source>
</evidence>
<evidence type="ECO:0000256" key="6">
    <source>
        <dbReference type="ARBA" id="ARBA00032319"/>
    </source>
</evidence>
<evidence type="ECO:0000256" key="3">
    <source>
        <dbReference type="ARBA" id="ARBA00021704"/>
    </source>
</evidence>
<dbReference type="EMBL" id="ML119173">
    <property type="protein sequence ID" value="RPB07870.1"/>
    <property type="molecule type" value="Genomic_DNA"/>
</dbReference>
<sequence>MASPHDLILPHTHILLRLPSGAPRILVITPDTTISLGKFGSFPANALLYRPYNLTFDILDAPQSGLRVVSAAEITRDVLGGAGEEETEAEAGEHYREEKEEAMRNNRETVDDPAAQKMSWEEIEEAKKVGSGSGRDLVQKLLSSHTALHQKTPFSLQKYTLRKTKKFLRRFTVLPLTVSALNNYLLEVKEPQKILDLRDETLGLMLSLGNVHYGGRWLVIDETGGLLVAA</sequence>
<evidence type="ECO:0000256" key="4">
    <source>
        <dbReference type="ARBA" id="ARBA00022694"/>
    </source>
</evidence>
<dbReference type="OrthoDB" id="10254665at2759"/>
<evidence type="ECO:0000256" key="5">
    <source>
        <dbReference type="ARBA" id="ARBA00023242"/>
    </source>
</evidence>
<dbReference type="GO" id="GO:0030488">
    <property type="term" value="P:tRNA methylation"/>
    <property type="evidence" value="ECO:0007669"/>
    <property type="project" value="InterPro"/>
</dbReference>
<dbReference type="AlphaFoldDB" id="A0A3N4KBI7"/>
<name>A0A3N4KBI7_9PEZI</name>
<evidence type="ECO:0000256" key="1">
    <source>
        <dbReference type="ARBA" id="ARBA00004123"/>
    </source>
</evidence>
<accession>A0A3N4KBI7</accession>
<comment type="similarity">
    <text evidence="2">Belongs to the TRM6/GCD10 family.</text>
</comment>
<organism evidence="8 9">
    <name type="scientific">Morchella conica CCBAS932</name>
    <dbReference type="NCBI Taxonomy" id="1392247"/>
    <lineage>
        <taxon>Eukaryota</taxon>
        <taxon>Fungi</taxon>
        <taxon>Dikarya</taxon>
        <taxon>Ascomycota</taxon>
        <taxon>Pezizomycotina</taxon>
        <taxon>Pezizomycetes</taxon>
        <taxon>Pezizales</taxon>
        <taxon>Morchellaceae</taxon>
        <taxon>Morchella</taxon>
    </lineage>
</organism>
<dbReference type="GO" id="GO:0005634">
    <property type="term" value="C:nucleus"/>
    <property type="evidence" value="ECO:0007669"/>
    <property type="project" value="UniProtKB-SubCell"/>
</dbReference>
<gene>
    <name evidence="8" type="ORF">P167DRAFT_578830</name>
</gene>
<evidence type="ECO:0000313" key="9">
    <source>
        <dbReference type="Proteomes" id="UP000277580"/>
    </source>
</evidence>
<keyword evidence="9" id="KW-1185">Reference proteome</keyword>
<dbReference type="GO" id="GO:0031515">
    <property type="term" value="C:tRNA (m1A) methyltransferase complex"/>
    <property type="evidence" value="ECO:0007669"/>
    <property type="project" value="InterPro"/>
</dbReference>
<keyword evidence="4" id="KW-0819">tRNA processing</keyword>
<dbReference type="Proteomes" id="UP000277580">
    <property type="component" value="Unassembled WGS sequence"/>
</dbReference>
<dbReference type="PANTHER" id="PTHR12945:SF0">
    <property type="entry name" value="TRNA (ADENINE(58)-N(1))-METHYLTRANSFERASE NON-CATALYTIC SUBUNIT TRM6"/>
    <property type="match status" value="1"/>
</dbReference>
<feature type="compositionally biased region" description="Basic and acidic residues" evidence="7">
    <location>
        <begin position="91"/>
        <end position="110"/>
    </location>
</feature>
<evidence type="ECO:0000313" key="8">
    <source>
        <dbReference type="EMBL" id="RPB07870.1"/>
    </source>
</evidence>